<evidence type="ECO:0000256" key="11">
    <source>
        <dbReference type="ARBA" id="ARBA00047527"/>
    </source>
</evidence>
<feature type="binding site" evidence="12">
    <location>
        <position position="331"/>
    </location>
    <ligand>
        <name>UDP-N-acetyl-alpha-D-glucosamine</name>
        <dbReference type="ChEBI" id="CHEBI:57705"/>
    </ligand>
</feature>
<dbReference type="InterPro" id="IPR013792">
    <property type="entry name" value="RNA3'P_cycl/enolpyr_Trfase_a/b"/>
</dbReference>
<name>A0ABT2TWY3_9FIRM</name>
<feature type="binding site" evidence="12">
    <location>
        <position position="309"/>
    </location>
    <ligand>
        <name>UDP-N-acetyl-alpha-D-glucosamine</name>
        <dbReference type="ChEBI" id="CHEBI:57705"/>
    </ligand>
</feature>
<feature type="domain" description="Enolpyruvate transferase" evidence="13">
    <location>
        <begin position="12"/>
        <end position="410"/>
    </location>
</feature>
<evidence type="ECO:0000256" key="5">
    <source>
        <dbReference type="ARBA" id="ARBA00022679"/>
    </source>
</evidence>
<dbReference type="PANTHER" id="PTHR43783:SF1">
    <property type="entry name" value="UDP-N-ACETYLGLUCOSAMINE 1-CARBOXYVINYLTRANSFERASE"/>
    <property type="match status" value="1"/>
</dbReference>
<dbReference type="Gene3D" id="3.65.10.10">
    <property type="entry name" value="Enolpyruvate transferase domain"/>
    <property type="match status" value="2"/>
</dbReference>
<keyword evidence="9 12" id="KW-0961">Cell wall biogenesis/degradation</keyword>
<feature type="binding site" evidence="12">
    <location>
        <begin position="26"/>
        <end position="27"/>
    </location>
    <ligand>
        <name>phosphoenolpyruvate</name>
        <dbReference type="ChEBI" id="CHEBI:58702"/>
    </ligand>
</feature>
<protein>
    <recommendedName>
        <fullName evidence="12">UDP-N-acetylglucosamine 1-carboxyvinyltransferase</fullName>
        <ecNumber evidence="12">2.5.1.7</ecNumber>
    </recommendedName>
    <alternativeName>
        <fullName evidence="12">Enoylpyruvate transferase</fullName>
    </alternativeName>
    <alternativeName>
        <fullName evidence="12">UDP-N-acetylglucosamine enolpyruvyl transferase</fullName>
        <shortName evidence="12">EPT</shortName>
    </alternativeName>
</protein>
<evidence type="ECO:0000256" key="9">
    <source>
        <dbReference type="ARBA" id="ARBA00023316"/>
    </source>
</evidence>
<keyword evidence="15" id="KW-1185">Reference proteome</keyword>
<proteinExistence type="inferred from homology"/>
<keyword evidence="12" id="KW-0670">Pyruvate</keyword>
<keyword evidence="5 12" id="KW-0808">Transferase</keyword>
<evidence type="ECO:0000256" key="10">
    <source>
        <dbReference type="ARBA" id="ARBA00038367"/>
    </source>
</evidence>
<feature type="binding site" evidence="12">
    <location>
        <position position="96"/>
    </location>
    <ligand>
        <name>UDP-N-acetyl-alpha-D-glucosamine</name>
        <dbReference type="ChEBI" id="CHEBI:57705"/>
    </ligand>
</feature>
<feature type="binding site" evidence="12">
    <location>
        <begin position="125"/>
        <end position="129"/>
    </location>
    <ligand>
        <name>UDP-N-acetyl-alpha-D-glucosamine</name>
        <dbReference type="ChEBI" id="CHEBI:57705"/>
    </ligand>
</feature>
<evidence type="ECO:0000256" key="3">
    <source>
        <dbReference type="ARBA" id="ARBA00022490"/>
    </source>
</evidence>
<evidence type="ECO:0000256" key="8">
    <source>
        <dbReference type="ARBA" id="ARBA00023306"/>
    </source>
</evidence>
<comment type="caution">
    <text evidence="14">The sequence shown here is derived from an EMBL/GenBank/DDBJ whole genome shotgun (WGS) entry which is preliminary data.</text>
</comment>
<feature type="modified residue" description="2-(S-cysteinyl)pyruvic acid O-phosphothioketal" evidence="12">
    <location>
        <position position="120"/>
    </location>
</feature>
<dbReference type="InterPro" id="IPR001986">
    <property type="entry name" value="Enolpyruvate_Tfrase_dom"/>
</dbReference>
<dbReference type="HAMAP" id="MF_00111">
    <property type="entry name" value="MurA"/>
    <property type="match status" value="1"/>
</dbReference>
<evidence type="ECO:0000313" key="14">
    <source>
        <dbReference type="EMBL" id="MCU6765929.1"/>
    </source>
</evidence>
<dbReference type="InterPro" id="IPR050068">
    <property type="entry name" value="MurA_subfamily"/>
</dbReference>
<evidence type="ECO:0000256" key="2">
    <source>
        <dbReference type="ARBA" id="ARBA00004752"/>
    </source>
</evidence>
<dbReference type="SUPFAM" id="SSF55205">
    <property type="entry name" value="EPT/RTPC-like"/>
    <property type="match status" value="1"/>
</dbReference>
<feature type="active site" description="Proton donor" evidence="12">
    <location>
        <position position="120"/>
    </location>
</feature>
<comment type="catalytic activity">
    <reaction evidence="11 12">
        <text>phosphoenolpyruvate + UDP-N-acetyl-alpha-D-glucosamine = UDP-N-acetyl-3-O-(1-carboxyvinyl)-alpha-D-glucosamine + phosphate</text>
        <dbReference type="Rhea" id="RHEA:18681"/>
        <dbReference type="ChEBI" id="CHEBI:43474"/>
        <dbReference type="ChEBI" id="CHEBI:57705"/>
        <dbReference type="ChEBI" id="CHEBI:58702"/>
        <dbReference type="ChEBI" id="CHEBI:68483"/>
        <dbReference type="EC" id="2.5.1.7"/>
    </reaction>
</comment>
<dbReference type="Proteomes" id="UP001652409">
    <property type="component" value="Unassembled WGS sequence"/>
</dbReference>
<keyword evidence="3 12" id="KW-0963">Cytoplasm</keyword>
<keyword evidence="8 12" id="KW-0131">Cell cycle</keyword>
<evidence type="ECO:0000256" key="4">
    <source>
        <dbReference type="ARBA" id="ARBA00022618"/>
    </source>
</evidence>
<reference evidence="14 15" key="1">
    <citation type="journal article" date="2021" name="ISME Commun">
        <title>Automated analysis of genomic sequences facilitates high-throughput and comprehensive description of bacteria.</title>
        <authorList>
            <person name="Hitch T.C.A."/>
        </authorList>
    </citation>
    <scope>NUCLEOTIDE SEQUENCE [LARGE SCALE GENOMIC DNA]</scope>
    <source>
        <strain evidence="14 15">Sanger_23</strain>
    </source>
</reference>
<organism evidence="14 15">
    <name type="scientific">Blautia ammoniilytica</name>
    <dbReference type="NCBI Taxonomy" id="2981782"/>
    <lineage>
        <taxon>Bacteria</taxon>
        <taxon>Bacillati</taxon>
        <taxon>Bacillota</taxon>
        <taxon>Clostridia</taxon>
        <taxon>Lachnospirales</taxon>
        <taxon>Lachnospiraceae</taxon>
        <taxon>Blautia</taxon>
    </lineage>
</organism>
<comment type="caution">
    <text evidence="12">Lacks conserved residue(s) required for the propagation of feature annotation.</text>
</comment>
<dbReference type="NCBIfam" id="TIGR01072">
    <property type="entry name" value="murA"/>
    <property type="match status" value="1"/>
</dbReference>
<dbReference type="RefSeq" id="WP_158421851.1">
    <property type="nucleotide sequence ID" value="NZ_JAOQJL010000020.1"/>
</dbReference>
<evidence type="ECO:0000256" key="7">
    <source>
        <dbReference type="ARBA" id="ARBA00022984"/>
    </source>
</evidence>
<evidence type="ECO:0000256" key="12">
    <source>
        <dbReference type="HAMAP-Rule" id="MF_00111"/>
    </source>
</evidence>
<gene>
    <name evidence="12 14" type="primary">murA</name>
    <name evidence="14" type="ORF">OCV61_10965</name>
</gene>
<dbReference type="Pfam" id="PF00275">
    <property type="entry name" value="EPSP_synthase"/>
    <property type="match status" value="1"/>
</dbReference>
<dbReference type="GO" id="GO:0008760">
    <property type="term" value="F:UDP-N-acetylglucosamine 1-carboxyvinyltransferase activity"/>
    <property type="evidence" value="ECO:0007669"/>
    <property type="project" value="UniProtKB-EC"/>
</dbReference>
<dbReference type="NCBIfam" id="NF006873">
    <property type="entry name" value="PRK09369.1"/>
    <property type="match status" value="1"/>
</dbReference>
<dbReference type="EC" id="2.5.1.7" evidence="12"/>
<dbReference type="PANTHER" id="PTHR43783">
    <property type="entry name" value="UDP-N-ACETYLGLUCOSAMINE 1-CARBOXYVINYLTRANSFERASE"/>
    <property type="match status" value="1"/>
</dbReference>
<evidence type="ECO:0000313" key="15">
    <source>
        <dbReference type="Proteomes" id="UP001652409"/>
    </source>
</evidence>
<keyword evidence="7 12" id="KW-0573">Peptidoglycan synthesis</keyword>
<comment type="pathway">
    <text evidence="2 12">Cell wall biogenesis; peptidoglycan biosynthesis.</text>
</comment>
<dbReference type="InterPro" id="IPR036968">
    <property type="entry name" value="Enolpyruvate_Tfrase_sf"/>
</dbReference>
<dbReference type="CDD" id="cd01555">
    <property type="entry name" value="UdpNAET"/>
    <property type="match status" value="1"/>
</dbReference>
<comment type="subcellular location">
    <subcellularLocation>
        <location evidence="1 12">Cytoplasm</location>
    </subcellularLocation>
</comment>
<evidence type="ECO:0000256" key="6">
    <source>
        <dbReference type="ARBA" id="ARBA00022960"/>
    </source>
</evidence>
<sequence>MKSLDDYICIVGGKPLKGTISVQGSKNAALPMMAASLLHRGVSVLKTCPRIADVFCMEKILQALGAATWWEDHDLYMDCTNADKEEIPEMYTGRMRSSVILLGAMLARNGKGTLGYPGGCVIGSRPIDLHFYALRQLGAVIQKDQVIQGTAPSGLWGNQILFPKRSVGATQQAILAAVLAKGNTIIKNSAREPEILWLCRYLKTMGAQIKGEGTDCIFIEGRDELGAGYMKIPPDRIVAGTYICAAAATRSEITLENVPEGELDAFLDVYCKMGGQYKGKSGKLIVNGQNIHCPVKLLKTDVYPGFPTDLQSQVMSVLTTVTGKSLIREQIFEDRYKAAGELVKMGAHINICGREAYIEGGYPLYGRQVTARELRGGAALVIAALCAKGTTKISGYSFISRGYENICQDLAGAGARISLGRATDSRGILEY</sequence>
<evidence type="ECO:0000259" key="13">
    <source>
        <dbReference type="Pfam" id="PF00275"/>
    </source>
</evidence>
<keyword evidence="4 12" id="KW-0132">Cell division</keyword>
<keyword evidence="6 12" id="KW-0133">Cell shape</keyword>
<comment type="similarity">
    <text evidence="10 12">Belongs to the EPSP synthase family. MurA subfamily.</text>
</comment>
<accession>A0ABT2TWY3</accession>
<evidence type="ECO:0000256" key="1">
    <source>
        <dbReference type="ARBA" id="ARBA00004496"/>
    </source>
</evidence>
<dbReference type="EMBL" id="JAOQJL010000020">
    <property type="protein sequence ID" value="MCU6765929.1"/>
    <property type="molecule type" value="Genomic_DNA"/>
</dbReference>
<dbReference type="InterPro" id="IPR005750">
    <property type="entry name" value="UDP_GlcNAc_COvinyl_MurA"/>
</dbReference>
<comment type="function">
    <text evidence="12">Cell wall formation. Adds enolpyruvyl to UDP-N-acetylglucosamine.</text>
</comment>